<dbReference type="OrthoDB" id="3248986at2759"/>
<protein>
    <submittedName>
        <fullName evidence="1">Uncharacterized protein</fullName>
    </submittedName>
</protein>
<gene>
    <name evidence="1" type="ORF">BS47DRAFT_1302923</name>
</gene>
<keyword evidence="2" id="KW-1185">Reference proteome</keyword>
<dbReference type="AlphaFoldDB" id="A0A9P6AM95"/>
<dbReference type="EMBL" id="MU129060">
    <property type="protein sequence ID" value="KAF9508408.1"/>
    <property type="molecule type" value="Genomic_DNA"/>
</dbReference>
<feature type="non-terminal residue" evidence="1">
    <location>
        <position position="1"/>
    </location>
</feature>
<organism evidence="1 2">
    <name type="scientific">Hydnum rufescens UP504</name>
    <dbReference type="NCBI Taxonomy" id="1448309"/>
    <lineage>
        <taxon>Eukaryota</taxon>
        <taxon>Fungi</taxon>
        <taxon>Dikarya</taxon>
        <taxon>Basidiomycota</taxon>
        <taxon>Agaricomycotina</taxon>
        <taxon>Agaricomycetes</taxon>
        <taxon>Cantharellales</taxon>
        <taxon>Hydnaceae</taxon>
        <taxon>Hydnum</taxon>
    </lineage>
</organism>
<proteinExistence type="predicted"/>
<accession>A0A9P6AM95</accession>
<dbReference type="Proteomes" id="UP000886523">
    <property type="component" value="Unassembled WGS sequence"/>
</dbReference>
<sequence>GPPYATWLFGFEQNNKILSCFNTNGHAGGEVEGTVLHSWVKSGLVQDLVSF</sequence>
<evidence type="ECO:0000313" key="1">
    <source>
        <dbReference type="EMBL" id="KAF9508408.1"/>
    </source>
</evidence>
<evidence type="ECO:0000313" key="2">
    <source>
        <dbReference type="Proteomes" id="UP000886523"/>
    </source>
</evidence>
<comment type="caution">
    <text evidence="1">The sequence shown here is derived from an EMBL/GenBank/DDBJ whole genome shotgun (WGS) entry which is preliminary data.</text>
</comment>
<reference evidence="1" key="1">
    <citation type="journal article" date="2020" name="Nat. Commun.">
        <title>Large-scale genome sequencing of mycorrhizal fungi provides insights into the early evolution of symbiotic traits.</title>
        <authorList>
            <person name="Miyauchi S."/>
            <person name="Kiss E."/>
            <person name="Kuo A."/>
            <person name="Drula E."/>
            <person name="Kohler A."/>
            <person name="Sanchez-Garcia M."/>
            <person name="Morin E."/>
            <person name="Andreopoulos B."/>
            <person name="Barry K.W."/>
            <person name="Bonito G."/>
            <person name="Buee M."/>
            <person name="Carver A."/>
            <person name="Chen C."/>
            <person name="Cichocki N."/>
            <person name="Clum A."/>
            <person name="Culley D."/>
            <person name="Crous P.W."/>
            <person name="Fauchery L."/>
            <person name="Girlanda M."/>
            <person name="Hayes R.D."/>
            <person name="Keri Z."/>
            <person name="LaButti K."/>
            <person name="Lipzen A."/>
            <person name="Lombard V."/>
            <person name="Magnuson J."/>
            <person name="Maillard F."/>
            <person name="Murat C."/>
            <person name="Nolan M."/>
            <person name="Ohm R.A."/>
            <person name="Pangilinan J."/>
            <person name="Pereira M.F."/>
            <person name="Perotto S."/>
            <person name="Peter M."/>
            <person name="Pfister S."/>
            <person name="Riley R."/>
            <person name="Sitrit Y."/>
            <person name="Stielow J.B."/>
            <person name="Szollosi G."/>
            <person name="Zifcakova L."/>
            <person name="Stursova M."/>
            <person name="Spatafora J.W."/>
            <person name="Tedersoo L."/>
            <person name="Vaario L.M."/>
            <person name="Yamada A."/>
            <person name="Yan M."/>
            <person name="Wang P."/>
            <person name="Xu J."/>
            <person name="Bruns T."/>
            <person name="Baldrian P."/>
            <person name="Vilgalys R."/>
            <person name="Dunand C."/>
            <person name="Henrissat B."/>
            <person name="Grigoriev I.V."/>
            <person name="Hibbett D."/>
            <person name="Nagy L.G."/>
            <person name="Martin F.M."/>
        </authorList>
    </citation>
    <scope>NUCLEOTIDE SEQUENCE</scope>
    <source>
        <strain evidence="1">UP504</strain>
    </source>
</reference>
<name>A0A9P6AM95_9AGAM</name>